<accession>A7NGT2</accession>
<feature type="binding site" evidence="7">
    <location>
        <position position="69"/>
    </location>
    <ligand>
        <name>Zn(2+)</name>
        <dbReference type="ChEBI" id="CHEBI:29105"/>
        <label>1</label>
    </ligand>
</feature>
<comment type="cofactor">
    <cofactor evidence="7">
        <name>Zn(2+)</name>
        <dbReference type="ChEBI" id="CHEBI:29105"/>
    </cofactor>
    <text evidence="7">Binds 3 Zn(2+) ions.</text>
</comment>
<evidence type="ECO:0000256" key="5">
    <source>
        <dbReference type="ARBA" id="ARBA00022833"/>
    </source>
</evidence>
<dbReference type="NCBIfam" id="TIGR00587">
    <property type="entry name" value="nfo"/>
    <property type="match status" value="1"/>
</dbReference>
<dbReference type="CDD" id="cd00019">
    <property type="entry name" value="AP2Ec"/>
    <property type="match status" value="1"/>
</dbReference>
<dbReference type="GO" id="GO:0008081">
    <property type="term" value="F:phosphoric diester hydrolase activity"/>
    <property type="evidence" value="ECO:0007669"/>
    <property type="project" value="TreeGrafter"/>
</dbReference>
<evidence type="ECO:0000256" key="3">
    <source>
        <dbReference type="ARBA" id="ARBA00022763"/>
    </source>
</evidence>
<reference evidence="9 10" key="1">
    <citation type="submission" date="2007-08" db="EMBL/GenBank/DDBJ databases">
        <title>Complete sequence of Roseiflexus castenholzii DSM 13941.</title>
        <authorList>
            <consortium name="US DOE Joint Genome Institute"/>
            <person name="Copeland A."/>
            <person name="Lucas S."/>
            <person name="Lapidus A."/>
            <person name="Barry K."/>
            <person name="Glavina del Rio T."/>
            <person name="Dalin E."/>
            <person name="Tice H."/>
            <person name="Pitluck S."/>
            <person name="Thompson L.S."/>
            <person name="Brettin T."/>
            <person name="Bruce D."/>
            <person name="Detter J.C."/>
            <person name="Han C."/>
            <person name="Tapia R."/>
            <person name="Schmutz J."/>
            <person name="Larimer F."/>
            <person name="Land M."/>
            <person name="Hauser L."/>
            <person name="Kyrpides N."/>
            <person name="Mikhailova N."/>
            <person name="Bryant D.A."/>
            <person name="Hanada S."/>
            <person name="Tsukatani Y."/>
            <person name="Richardson P."/>
        </authorList>
    </citation>
    <scope>NUCLEOTIDE SEQUENCE [LARGE SCALE GENOMIC DNA]</scope>
    <source>
        <strain evidence="10">DSM 13941 / HLO8</strain>
    </source>
</reference>
<keyword evidence="4 7" id="KW-0378">Hydrolase</keyword>
<evidence type="ECO:0000313" key="9">
    <source>
        <dbReference type="EMBL" id="ABU56679.1"/>
    </source>
</evidence>
<dbReference type="STRING" id="383372.Rcas_0549"/>
<feature type="domain" description="Xylose isomerase-like TIM barrel" evidence="8">
    <location>
        <begin position="24"/>
        <end position="277"/>
    </location>
</feature>
<organism evidence="9 10">
    <name type="scientific">Roseiflexus castenholzii (strain DSM 13941 / HLO8)</name>
    <dbReference type="NCBI Taxonomy" id="383372"/>
    <lineage>
        <taxon>Bacteria</taxon>
        <taxon>Bacillati</taxon>
        <taxon>Chloroflexota</taxon>
        <taxon>Chloroflexia</taxon>
        <taxon>Chloroflexales</taxon>
        <taxon>Roseiflexineae</taxon>
        <taxon>Roseiflexaceae</taxon>
        <taxon>Roseiflexus</taxon>
    </lineage>
</organism>
<comment type="catalytic activity">
    <reaction evidence="7">
        <text>Endonucleolytic cleavage to 5'-phosphooligonucleotide end-products.</text>
        <dbReference type="EC" id="3.1.21.2"/>
    </reaction>
</comment>
<feature type="binding site" evidence="7">
    <location>
        <position position="217"/>
    </location>
    <ligand>
        <name>Zn(2+)</name>
        <dbReference type="ChEBI" id="CHEBI:29105"/>
        <label>2</label>
    </ligand>
</feature>
<keyword evidence="5 7" id="KW-0862">Zinc</keyword>
<dbReference type="PROSITE" id="PS00730">
    <property type="entry name" value="AP_NUCLEASE_F2_2"/>
    <property type="match status" value="1"/>
</dbReference>
<keyword evidence="6 7" id="KW-0234">DNA repair</keyword>
<feature type="binding site" evidence="7">
    <location>
        <position position="180"/>
    </location>
    <ligand>
        <name>Zn(2+)</name>
        <dbReference type="ChEBI" id="CHEBI:29105"/>
        <label>2</label>
    </ligand>
</feature>
<dbReference type="HAMAP" id="MF_00152">
    <property type="entry name" value="Nfo"/>
    <property type="match status" value="1"/>
</dbReference>
<keyword evidence="3 7" id="KW-0227">DNA damage</keyword>
<keyword evidence="7" id="KW-0540">Nuclease</keyword>
<evidence type="ECO:0000256" key="2">
    <source>
        <dbReference type="ARBA" id="ARBA00022723"/>
    </source>
</evidence>
<dbReference type="SUPFAM" id="SSF51658">
    <property type="entry name" value="Xylose isomerase-like"/>
    <property type="match status" value="1"/>
</dbReference>
<dbReference type="PROSITE" id="PS51432">
    <property type="entry name" value="AP_NUCLEASE_F2_4"/>
    <property type="match status" value="1"/>
</dbReference>
<comment type="similarity">
    <text evidence="1 7">Belongs to the AP endonuclease 2 family.</text>
</comment>
<comment type="function">
    <text evidence="7">Endonuclease IV plays a role in DNA repair. It cleaves phosphodiester bonds at apurinic or apyrimidinic (AP) sites, generating a 3'-hydroxyl group and a 5'-terminal sugar phosphate.</text>
</comment>
<keyword evidence="10" id="KW-1185">Reference proteome</keyword>
<dbReference type="OrthoDB" id="9805666at2"/>
<dbReference type="GO" id="GO:0003906">
    <property type="term" value="F:DNA-(apurinic or apyrimidinic site) endonuclease activity"/>
    <property type="evidence" value="ECO:0007669"/>
    <property type="project" value="TreeGrafter"/>
</dbReference>
<dbReference type="GO" id="GO:0003677">
    <property type="term" value="F:DNA binding"/>
    <property type="evidence" value="ECO:0007669"/>
    <property type="project" value="InterPro"/>
</dbReference>
<feature type="binding site" evidence="7">
    <location>
        <position position="230"/>
    </location>
    <ligand>
        <name>Zn(2+)</name>
        <dbReference type="ChEBI" id="CHEBI:29105"/>
        <label>3</label>
    </ligand>
</feature>
<feature type="binding site" evidence="7">
    <location>
        <position position="183"/>
    </location>
    <ligand>
        <name>Zn(2+)</name>
        <dbReference type="ChEBI" id="CHEBI:29105"/>
        <label>3</label>
    </ligand>
</feature>
<dbReference type="PANTHER" id="PTHR21445">
    <property type="entry name" value="ENDONUCLEASE IV ENDODEOXYRIBONUCLEASE IV"/>
    <property type="match status" value="1"/>
</dbReference>
<dbReference type="GO" id="GO:0008833">
    <property type="term" value="F:deoxyribonuclease IV (phage-T4-induced) activity"/>
    <property type="evidence" value="ECO:0007669"/>
    <property type="project" value="UniProtKB-UniRule"/>
</dbReference>
<feature type="binding site" evidence="7">
    <location>
        <position position="146"/>
    </location>
    <ligand>
        <name>Zn(2+)</name>
        <dbReference type="ChEBI" id="CHEBI:29105"/>
        <label>2</label>
    </ligand>
</feature>
<evidence type="ECO:0000259" key="8">
    <source>
        <dbReference type="Pfam" id="PF01261"/>
    </source>
</evidence>
<evidence type="ECO:0000256" key="4">
    <source>
        <dbReference type="ARBA" id="ARBA00022801"/>
    </source>
</evidence>
<dbReference type="RefSeq" id="WP_012119110.1">
    <property type="nucleotide sequence ID" value="NC_009767.1"/>
</dbReference>
<protein>
    <recommendedName>
        <fullName evidence="7">Probable endonuclease 4</fullName>
        <ecNumber evidence="7">3.1.21.2</ecNumber>
    </recommendedName>
    <alternativeName>
        <fullName evidence="7">Endodeoxyribonuclease IV</fullName>
    </alternativeName>
    <alternativeName>
        <fullName evidence="7">Endonuclease IV</fullName>
    </alternativeName>
</protein>
<dbReference type="GO" id="GO:0008270">
    <property type="term" value="F:zinc ion binding"/>
    <property type="evidence" value="ECO:0007669"/>
    <property type="project" value="UniProtKB-UniRule"/>
</dbReference>
<dbReference type="PANTHER" id="PTHR21445:SF0">
    <property type="entry name" value="APURINIC-APYRIMIDINIC ENDONUCLEASE"/>
    <property type="match status" value="1"/>
</dbReference>
<dbReference type="EMBL" id="CP000804">
    <property type="protein sequence ID" value="ABU56679.1"/>
    <property type="molecule type" value="Genomic_DNA"/>
</dbReference>
<feature type="binding site" evidence="7">
    <location>
        <position position="262"/>
    </location>
    <ligand>
        <name>Zn(2+)</name>
        <dbReference type="ChEBI" id="CHEBI:29105"/>
        <label>2</label>
    </ligand>
</feature>
<dbReference type="SMART" id="SM00518">
    <property type="entry name" value="AP2Ec"/>
    <property type="match status" value="1"/>
</dbReference>
<feature type="binding site" evidence="7">
    <location>
        <position position="146"/>
    </location>
    <ligand>
        <name>Zn(2+)</name>
        <dbReference type="ChEBI" id="CHEBI:29105"/>
        <label>1</label>
    </ligand>
</feature>
<dbReference type="HOGENOM" id="CLU_025885_0_1_0"/>
<dbReference type="Gene3D" id="3.20.20.150">
    <property type="entry name" value="Divalent-metal-dependent TIM barrel enzymes"/>
    <property type="match status" value="1"/>
</dbReference>
<sequence>MQQRRFGAHMSISGGLYTACERGRRAGCDVVQIFSKNQQQWRARPLTDDEIARFKEAQITEGVPVVLVHDSYLINLAAPGDELWHKSLEAFREELERCALLGVPYLVTHPGAHVGSGEEAGMRRVAAALDRVFESGAGDGVTVLLETTAGQGSSLGRRFEELARIIEYSRYPNRLGVCVDTCHIFAAGYDIRTPEQYAATIEELDRVIGIARVKAFHMNDSQKELGSRVDRHTHIGEGCIGLEGFRALVNDERFADLPMVLETPKGDDLAEDVRNLKTLRGLRADTNYR</sequence>
<dbReference type="AlphaFoldDB" id="A7NGT2"/>
<gene>
    <name evidence="7" type="primary">nfo</name>
    <name evidence="9" type="ordered locus">Rcas_0549</name>
</gene>
<dbReference type="Pfam" id="PF01261">
    <property type="entry name" value="AP_endonuc_2"/>
    <property type="match status" value="1"/>
</dbReference>
<feature type="binding site" evidence="7">
    <location>
        <position position="232"/>
    </location>
    <ligand>
        <name>Zn(2+)</name>
        <dbReference type="ChEBI" id="CHEBI:29105"/>
        <label>3</label>
    </ligand>
</feature>
<feature type="binding site" evidence="7">
    <location>
        <position position="109"/>
    </location>
    <ligand>
        <name>Zn(2+)</name>
        <dbReference type="ChEBI" id="CHEBI:29105"/>
        <label>1</label>
    </ligand>
</feature>
<dbReference type="InterPro" id="IPR013022">
    <property type="entry name" value="Xyl_isomerase-like_TIM-brl"/>
</dbReference>
<name>A7NGT2_ROSCS</name>
<dbReference type="EC" id="3.1.21.2" evidence="7"/>
<proteinExistence type="inferred from homology"/>
<dbReference type="PROSITE" id="PS00731">
    <property type="entry name" value="AP_NUCLEASE_F2_3"/>
    <property type="match status" value="1"/>
</dbReference>
<dbReference type="InterPro" id="IPR018246">
    <property type="entry name" value="AP_endonuc_F2_Zn_BS"/>
</dbReference>
<dbReference type="InterPro" id="IPR001719">
    <property type="entry name" value="AP_endonuc_2"/>
</dbReference>
<dbReference type="KEGG" id="rca:Rcas_0549"/>
<dbReference type="Proteomes" id="UP000000263">
    <property type="component" value="Chromosome"/>
</dbReference>
<dbReference type="GO" id="GO:0006284">
    <property type="term" value="P:base-excision repair"/>
    <property type="evidence" value="ECO:0007669"/>
    <property type="project" value="TreeGrafter"/>
</dbReference>
<dbReference type="FunFam" id="3.20.20.150:FF:000001">
    <property type="entry name" value="Probable endonuclease 4"/>
    <property type="match status" value="1"/>
</dbReference>
<evidence type="ECO:0000256" key="6">
    <source>
        <dbReference type="ARBA" id="ARBA00023204"/>
    </source>
</evidence>
<keyword evidence="2 7" id="KW-0479">Metal-binding</keyword>
<evidence type="ECO:0000256" key="1">
    <source>
        <dbReference type="ARBA" id="ARBA00005340"/>
    </source>
</evidence>
<dbReference type="eggNOG" id="COG0648">
    <property type="taxonomic scope" value="Bacteria"/>
</dbReference>
<dbReference type="InterPro" id="IPR036237">
    <property type="entry name" value="Xyl_isomerase-like_sf"/>
</dbReference>
<evidence type="ECO:0000256" key="7">
    <source>
        <dbReference type="HAMAP-Rule" id="MF_00152"/>
    </source>
</evidence>
<dbReference type="PROSITE" id="PS00729">
    <property type="entry name" value="AP_NUCLEASE_F2_1"/>
    <property type="match status" value="1"/>
</dbReference>
<evidence type="ECO:0000313" key="10">
    <source>
        <dbReference type="Proteomes" id="UP000000263"/>
    </source>
</evidence>
<keyword evidence="7 9" id="KW-0255">Endonuclease</keyword>